<evidence type="ECO:0000256" key="3">
    <source>
        <dbReference type="ARBA" id="ARBA00022448"/>
    </source>
</evidence>
<dbReference type="GO" id="GO:0043190">
    <property type="term" value="C:ATP-binding cassette (ABC) transporter complex"/>
    <property type="evidence" value="ECO:0007669"/>
    <property type="project" value="InterPro"/>
</dbReference>
<evidence type="ECO:0000256" key="2">
    <source>
        <dbReference type="ARBA" id="ARBA00005695"/>
    </source>
</evidence>
<dbReference type="Gene3D" id="3.10.105.10">
    <property type="entry name" value="Dipeptide-binding Protein, Domain 3"/>
    <property type="match status" value="1"/>
</dbReference>
<dbReference type="GO" id="GO:1904680">
    <property type="term" value="F:peptide transmembrane transporter activity"/>
    <property type="evidence" value="ECO:0007669"/>
    <property type="project" value="TreeGrafter"/>
</dbReference>
<keyword evidence="4" id="KW-0732">Signal</keyword>
<accession>A0A1M5SH68</accession>
<reference evidence="7 8" key="1">
    <citation type="submission" date="2016-11" db="EMBL/GenBank/DDBJ databases">
        <authorList>
            <person name="Jaros S."/>
            <person name="Januszkiewicz K."/>
            <person name="Wedrychowicz H."/>
        </authorList>
    </citation>
    <scope>NUCLEOTIDE SEQUENCE [LARGE SCALE GENOMIC DNA]</scope>
    <source>
        <strain evidence="7 8">GAS242</strain>
    </source>
</reference>
<keyword evidence="5" id="KW-0812">Transmembrane</keyword>
<dbReference type="Proteomes" id="UP000190675">
    <property type="component" value="Chromosome I"/>
</dbReference>
<dbReference type="Gene3D" id="3.40.190.10">
    <property type="entry name" value="Periplasmic binding protein-like II"/>
    <property type="match status" value="1"/>
</dbReference>
<dbReference type="InterPro" id="IPR000914">
    <property type="entry name" value="SBP_5_dom"/>
</dbReference>
<evidence type="ECO:0000259" key="6">
    <source>
        <dbReference type="Pfam" id="PF00496"/>
    </source>
</evidence>
<evidence type="ECO:0000256" key="1">
    <source>
        <dbReference type="ARBA" id="ARBA00004418"/>
    </source>
</evidence>
<dbReference type="AlphaFoldDB" id="A0A1M5SH68"/>
<keyword evidence="5" id="KW-0472">Membrane</keyword>
<dbReference type="PIRSF" id="PIRSF002741">
    <property type="entry name" value="MppA"/>
    <property type="match status" value="1"/>
</dbReference>
<dbReference type="EMBL" id="LT670818">
    <property type="protein sequence ID" value="SHH37886.1"/>
    <property type="molecule type" value="Genomic_DNA"/>
</dbReference>
<feature type="domain" description="Solute-binding protein family 5" evidence="6">
    <location>
        <begin position="138"/>
        <end position="505"/>
    </location>
</feature>
<comment type="similarity">
    <text evidence="2">Belongs to the bacterial solute-binding protein 5 family.</text>
</comment>
<dbReference type="InterPro" id="IPR039424">
    <property type="entry name" value="SBP_5"/>
</dbReference>
<name>A0A1M5SH68_9BRAD</name>
<keyword evidence="5" id="KW-1133">Transmembrane helix</keyword>
<evidence type="ECO:0000313" key="8">
    <source>
        <dbReference type="Proteomes" id="UP000190675"/>
    </source>
</evidence>
<proteinExistence type="inferred from homology"/>
<dbReference type="Pfam" id="PF00496">
    <property type="entry name" value="SBP_bac_5"/>
    <property type="match status" value="1"/>
</dbReference>
<evidence type="ECO:0000256" key="5">
    <source>
        <dbReference type="SAM" id="Phobius"/>
    </source>
</evidence>
<evidence type="ECO:0000313" key="7">
    <source>
        <dbReference type="EMBL" id="SHH37886.1"/>
    </source>
</evidence>
<dbReference type="SUPFAM" id="SSF53850">
    <property type="entry name" value="Periplasmic binding protein-like II"/>
    <property type="match status" value="1"/>
</dbReference>
<gene>
    <name evidence="7" type="ORF">SAMN05444169_7148</name>
</gene>
<dbReference type="InterPro" id="IPR030678">
    <property type="entry name" value="Peptide/Ni-bd"/>
</dbReference>
<dbReference type="GO" id="GO:0030288">
    <property type="term" value="C:outer membrane-bounded periplasmic space"/>
    <property type="evidence" value="ECO:0007669"/>
    <property type="project" value="UniProtKB-ARBA"/>
</dbReference>
<dbReference type="Gene3D" id="3.90.76.10">
    <property type="entry name" value="Dipeptide-binding Protein, Domain 1"/>
    <property type="match status" value="1"/>
</dbReference>
<sequence>MMVPLQYRQQIAADHMGIAWCEKAIGREWANAMKDANPGDVAGDNTKVPSGFNSKFGTYIACFSYYPRGENHIVLRRLFGLVALFLLTSVAMADAKTFRYAYRIDPASLDPHALAETFTLSWLGQVYEPLVGRGKKLELVPALAEKWEQPAPNVWRFHLRSSVKFANGEPFTADDVVFSLARVKMEGSDMAYTVSSVTEVKKIDDLTVDLVMSKPNPILPVQITSTDIMSKAWATANGAEKPASVKTKVENFASNNVNGTGPFKIGSRQVGVKTVLVPNDNWWGKKEHNLTEVVFTPIQSDTTRVAALLSGEVDMIYPIPQQDAARINGTGKHTVLQGSELRTIFLNMDQSRDELLESSVKGKNPFKDKRVRQAIYQAIDMVAIRDRVMGGTSRIAGTMVAPGINGYDEKLDARLPFDPEASKKLLAEAGYPQGFEFGMDCPNDRYVNDERICQAVVGMLARVGLKVNLLAQTRTKYFEKVLARNSSFSLLGWQPLSYDAHSTLQDVIDTPKDKVGTYNVGSFSNKKIDELTDQIEVEADPAKRQALISEALGIHKAEIGHIPLHQAGLAWGVRKGVNVVQRSDDSLELKWVTVD</sequence>
<feature type="transmembrane region" description="Helical" evidence="5">
    <location>
        <begin position="74"/>
        <end position="93"/>
    </location>
</feature>
<keyword evidence="3" id="KW-0813">Transport</keyword>
<organism evidence="7 8">
    <name type="scientific">Bradyrhizobium erythrophlei</name>
    <dbReference type="NCBI Taxonomy" id="1437360"/>
    <lineage>
        <taxon>Bacteria</taxon>
        <taxon>Pseudomonadati</taxon>
        <taxon>Pseudomonadota</taxon>
        <taxon>Alphaproteobacteria</taxon>
        <taxon>Hyphomicrobiales</taxon>
        <taxon>Nitrobacteraceae</taxon>
        <taxon>Bradyrhizobium</taxon>
    </lineage>
</organism>
<dbReference type="PANTHER" id="PTHR30290:SF9">
    <property type="entry name" value="OLIGOPEPTIDE-BINDING PROTEIN APPA"/>
    <property type="match status" value="1"/>
</dbReference>
<comment type="subcellular location">
    <subcellularLocation>
        <location evidence="1">Periplasm</location>
    </subcellularLocation>
</comment>
<dbReference type="PANTHER" id="PTHR30290">
    <property type="entry name" value="PERIPLASMIC BINDING COMPONENT OF ABC TRANSPORTER"/>
    <property type="match status" value="1"/>
</dbReference>
<dbReference type="GO" id="GO:0015833">
    <property type="term" value="P:peptide transport"/>
    <property type="evidence" value="ECO:0007669"/>
    <property type="project" value="TreeGrafter"/>
</dbReference>
<dbReference type="CDD" id="cd08498">
    <property type="entry name" value="PBP2_NikA_DppA_OppA_like_2"/>
    <property type="match status" value="1"/>
</dbReference>
<protein>
    <submittedName>
        <fullName evidence="7">Peptide/nickel transport system substrate-binding protein</fullName>
    </submittedName>
</protein>
<evidence type="ECO:0000256" key="4">
    <source>
        <dbReference type="ARBA" id="ARBA00022729"/>
    </source>
</evidence>